<dbReference type="Gene3D" id="3.30.2090.10">
    <property type="entry name" value="Multidrug efflux transporter AcrB TolC docking domain, DN and DC subdomains"/>
    <property type="match status" value="2"/>
</dbReference>
<evidence type="ECO:0000256" key="8">
    <source>
        <dbReference type="ARBA" id="ARBA00023136"/>
    </source>
</evidence>
<dbReference type="OrthoDB" id="9807612at2"/>
<keyword evidence="12" id="KW-1185">Reference proteome</keyword>
<feature type="transmembrane region" description="Helical" evidence="9">
    <location>
        <begin position="12"/>
        <end position="31"/>
    </location>
</feature>
<feature type="transmembrane region" description="Helical" evidence="9">
    <location>
        <begin position="1003"/>
        <end position="1025"/>
    </location>
</feature>
<feature type="transmembrane region" description="Helical" evidence="9">
    <location>
        <begin position="531"/>
        <end position="553"/>
    </location>
</feature>
<dbReference type="Gene3D" id="3.30.70.1320">
    <property type="entry name" value="Multidrug efflux transporter AcrB pore domain like"/>
    <property type="match status" value="1"/>
</dbReference>
<feature type="transmembrane region" description="Helical" evidence="9">
    <location>
        <begin position="922"/>
        <end position="943"/>
    </location>
</feature>
<name>A0A1L3GRA3_9BACT</name>
<dbReference type="SUPFAM" id="SSF82693">
    <property type="entry name" value="Multidrug efflux transporter AcrB pore domain, PN1, PN2, PC1 and PC2 subdomains"/>
    <property type="match status" value="4"/>
</dbReference>
<organism evidence="11 12">
    <name type="scientific">Syntrophotalea acetylenivorans</name>
    <dbReference type="NCBI Taxonomy" id="1842532"/>
    <lineage>
        <taxon>Bacteria</taxon>
        <taxon>Pseudomonadati</taxon>
        <taxon>Thermodesulfobacteriota</taxon>
        <taxon>Desulfuromonadia</taxon>
        <taxon>Desulfuromonadales</taxon>
        <taxon>Syntrophotaleaceae</taxon>
        <taxon>Syntrophotalea</taxon>
    </lineage>
</organism>
<dbReference type="STRING" id="1842532.A7E78_11785"/>
<dbReference type="Pfam" id="PF00873">
    <property type="entry name" value="ACR_tran"/>
    <property type="match status" value="1"/>
</dbReference>
<dbReference type="FunFam" id="1.20.1640.10:FF:000001">
    <property type="entry name" value="Efflux pump membrane transporter"/>
    <property type="match status" value="1"/>
</dbReference>
<evidence type="ECO:0000256" key="5">
    <source>
        <dbReference type="ARBA" id="ARBA00022519"/>
    </source>
</evidence>
<feature type="transmembrane region" description="Helical" evidence="9">
    <location>
        <begin position="871"/>
        <end position="889"/>
    </location>
</feature>
<dbReference type="PANTHER" id="PTHR32063">
    <property type="match status" value="1"/>
</dbReference>
<dbReference type="GO" id="GO:0042910">
    <property type="term" value="F:xenobiotic transmembrane transporter activity"/>
    <property type="evidence" value="ECO:0007669"/>
    <property type="project" value="TreeGrafter"/>
</dbReference>
<keyword evidence="6 9" id="KW-0812">Transmembrane</keyword>
<feature type="transmembrane region" description="Helical" evidence="9">
    <location>
        <begin position="394"/>
        <end position="419"/>
    </location>
</feature>
<evidence type="ECO:0000313" key="11">
    <source>
        <dbReference type="EMBL" id="APG28464.1"/>
    </source>
</evidence>
<evidence type="ECO:0000259" key="10">
    <source>
        <dbReference type="PROSITE" id="PS50156"/>
    </source>
</evidence>
<dbReference type="Gene3D" id="3.30.70.1440">
    <property type="entry name" value="Multidrug efflux transporter AcrB pore domain"/>
    <property type="match status" value="1"/>
</dbReference>
<dbReference type="GO" id="GO:0009636">
    <property type="term" value="P:response to toxic substance"/>
    <property type="evidence" value="ECO:0007669"/>
    <property type="project" value="UniProtKB-ARBA"/>
</dbReference>
<dbReference type="NCBIfam" id="TIGR00915">
    <property type="entry name" value="2A0602"/>
    <property type="match status" value="1"/>
</dbReference>
<dbReference type="Proteomes" id="UP000182517">
    <property type="component" value="Chromosome"/>
</dbReference>
<dbReference type="PANTHER" id="PTHR32063:SF11">
    <property type="entry name" value="CATION OR DRUG EFFLUX SYSTEM PROTEIN"/>
    <property type="match status" value="1"/>
</dbReference>
<keyword evidence="5" id="KW-0997">Cell inner membrane</keyword>
<evidence type="ECO:0000256" key="7">
    <source>
        <dbReference type="ARBA" id="ARBA00022989"/>
    </source>
</evidence>
<protein>
    <submittedName>
        <fullName evidence="11">RND transporter</fullName>
    </submittedName>
</protein>
<dbReference type="GO" id="GO:0015562">
    <property type="term" value="F:efflux transmembrane transporter activity"/>
    <property type="evidence" value="ECO:0007669"/>
    <property type="project" value="InterPro"/>
</dbReference>
<comment type="subcellular location">
    <subcellularLocation>
        <location evidence="1">Cell inner membrane</location>
        <topology evidence="1">Multi-pass membrane protein</topology>
    </subcellularLocation>
</comment>
<accession>A0A1L3GRA3</accession>
<keyword evidence="4" id="KW-1003">Cell membrane</keyword>
<feature type="transmembrane region" description="Helical" evidence="9">
    <location>
        <begin position="472"/>
        <end position="499"/>
    </location>
</feature>
<evidence type="ECO:0000256" key="2">
    <source>
        <dbReference type="ARBA" id="ARBA00010942"/>
    </source>
</evidence>
<evidence type="ECO:0000256" key="3">
    <source>
        <dbReference type="ARBA" id="ARBA00022448"/>
    </source>
</evidence>
<dbReference type="InterPro" id="IPR001036">
    <property type="entry name" value="Acrflvin-R"/>
</dbReference>
<feature type="transmembrane region" description="Helical" evidence="9">
    <location>
        <begin position="368"/>
        <end position="388"/>
    </location>
</feature>
<dbReference type="KEGG" id="pef:A7E78_11785"/>
<feature type="transmembrane region" description="Helical" evidence="9">
    <location>
        <begin position="342"/>
        <end position="361"/>
    </location>
</feature>
<dbReference type="InterPro" id="IPR004764">
    <property type="entry name" value="MdtF-like"/>
</dbReference>
<dbReference type="SUPFAM" id="SSF82714">
    <property type="entry name" value="Multidrug efflux transporter AcrB TolC docking domain, DN and DC subdomains"/>
    <property type="match status" value="2"/>
</dbReference>
<dbReference type="AlphaFoldDB" id="A0A1L3GRA3"/>
<dbReference type="PROSITE" id="PS50156">
    <property type="entry name" value="SSD"/>
    <property type="match status" value="1"/>
</dbReference>
<feature type="transmembrane region" description="Helical" evidence="9">
    <location>
        <begin position="440"/>
        <end position="460"/>
    </location>
</feature>
<keyword evidence="7 9" id="KW-1133">Transmembrane helix</keyword>
<evidence type="ECO:0000256" key="6">
    <source>
        <dbReference type="ARBA" id="ARBA00022692"/>
    </source>
</evidence>
<feature type="transmembrane region" description="Helical" evidence="9">
    <location>
        <begin position="896"/>
        <end position="916"/>
    </location>
</feature>
<keyword evidence="3" id="KW-0813">Transport</keyword>
<feature type="domain" description="SSD" evidence="10">
    <location>
        <begin position="372"/>
        <end position="497"/>
    </location>
</feature>
<dbReference type="Gene3D" id="1.20.1640.10">
    <property type="entry name" value="Multidrug efflux transporter AcrB transmembrane domain"/>
    <property type="match status" value="2"/>
</dbReference>
<dbReference type="InterPro" id="IPR000731">
    <property type="entry name" value="SSD"/>
</dbReference>
<dbReference type="SUPFAM" id="SSF82866">
    <property type="entry name" value="Multidrug efflux transporter AcrB transmembrane domain"/>
    <property type="match status" value="2"/>
</dbReference>
<evidence type="ECO:0000256" key="1">
    <source>
        <dbReference type="ARBA" id="ARBA00004429"/>
    </source>
</evidence>
<evidence type="ECO:0000313" key="12">
    <source>
        <dbReference type="Proteomes" id="UP000182517"/>
    </source>
</evidence>
<dbReference type="RefSeq" id="WP_072284490.1">
    <property type="nucleotide sequence ID" value="NZ_CP015519.1"/>
</dbReference>
<dbReference type="PRINTS" id="PR00702">
    <property type="entry name" value="ACRIFLAVINRP"/>
</dbReference>
<reference evidence="11 12" key="1">
    <citation type="journal article" date="2017" name="Genome Announc.">
        <title>Complete Genome Sequences of Two Acetylene-Fermenting Pelobacter acetylenicus Strains.</title>
        <authorList>
            <person name="Sutton J.M."/>
            <person name="Baesman S.M."/>
            <person name="Fierst J.L."/>
            <person name="Poret-Peterson A.T."/>
            <person name="Oremland R.S."/>
            <person name="Dunlap D.S."/>
            <person name="Akob D.M."/>
        </authorList>
    </citation>
    <scope>NUCLEOTIDE SEQUENCE [LARGE SCALE GENOMIC DNA]</scope>
    <source>
        <strain evidence="11 12">SFB93</strain>
    </source>
</reference>
<gene>
    <name evidence="11" type="ORF">A7E78_11785</name>
</gene>
<sequence>MFSRFFIDRPIFASVISIVIVIAGLVTMRTLPIAQYPEISPPTVQVTANYPGANAEVVAETVAQPIEEQVNGVENMLYMSSTSSNTGSYTLTVTFEVGTDLDMAAVLVQNRVAIAEPTLPEEVKRLGVSTKKQSTNILLIASLFAPEEEYDTLYLSNYATLRIKDELARINGVGDVRIFGARDYSMRIWLDADRLKARQLTTSDVVAALREQNVQVAAGMVGQDPAPSGQSFQYTVTTLGRLKNVQQFGEIIVKNAEDGRLTRVNDVARIELGAKNYGERTQYKGKPSVAIGIYQLPGANALDVADQVQAKLANLSKDFPEGMAYHVPFNTTTFVDTAIEEVVQTLLIAVLLVFVTIFVFLQDWRATLIPAITIPVSLIGTFAVMAALGIGINLISLFGIVLAIGIVVDDAIVVVENTVRNINELGLSAREATIQAMDEVTGPVIATTLVMLAVFVPTAFLGGITGQLYRQFALTISAATVFSSINALTLSPALCALVLRPTQVSNKGFFRLFNNSFDYTRNIYARLLSGLIRRAALTLVLFLILAGGAFWGFSRLPTGFVPAEDQGYAFVSIQLPDAASVERTAEVVEEINRRFARMDGVRDWVSIIGFSLIDMAPSSNMATVWVVFDPWQERNAPHLKQDALVGRMWKEFADIQEARIFAFVPPAIRGLGFAGGFLMELQDRGGVGLDTLQQVAGGVIQSANSQSQLQRVYSTFRANVPQLYADVDRTQAKTLDIPLNNVFDTLQAYLGSVYVNDFNKFGRTYQVKVQADAPFRSSAEDIRRLELRNNRGQMIPLGSVVDIDEAVGPQLVKRYNMYPSATINGRAGPGHSSGEALALMEQLADSNLPASFGYEWTGMSYQEKITSSQTLLIFLLAVTFVYLVLCAQYESWSSPLMVILSVPLALLGTVGAVMVRGMDVNVYTQIGIVLLIALASKTSILIVEFAKSKREEGEEIVEASLGAAALRFRPVLMTAFTFILGVAPLVIASGAGSASRQALGTAVFGGMIAATLLLLIFVPVFYVVIQRASEKIRSRWKG</sequence>
<dbReference type="GO" id="GO:0005886">
    <property type="term" value="C:plasma membrane"/>
    <property type="evidence" value="ECO:0007669"/>
    <property type="project" value="UniProtKB-SubCell"/>
</dbReference>
<proteinExistence type="inferred from homology"/>
<dbReference type="EMBL" id="CP015519">
    <property type="protein sequence ID" value="APG28464.1"/>
    <property type="molecule type" value="Genomic_DNA"/>
</dbReference>
<dbReference type="Gene3D" id="3.30.70.1430">
    <property type="entry name" value="Multidrug efflux transporter AcrB pore domain"/>
    <property type="match status" value="2"/>
</dbReference>
<comment type="similarity">
    <text evidence="2">Belongs to the resistance-nodulation-cell division (RND) (TC 2.A.6) family.</text>
</comment>
<evidence type="ECO:0000256" key="4">
    <source>
        <dbReference type="ARBA" id="ARBA00022475"/>
    </source>
</evidence>
<dbReference type="InterPro" id="IPR027463">
    <property type="entry name" value="AcrB_DN_DC_subdom"/>
</dbReference>
<dbReference type="NCBIfam" id="NF000282">
    <property type="entry name" value="RND_permease_1"/>
    <property type="match status" value="1"/>
</dbReference>
<keyword evidence="8 9" id="KW-0472">Membrane</keyword>
<dbReference type="FunFam" id="3.30.70.1430:FF:000001">
    <property type="entry name" value="Efflux pump membrane transporter"/>
    <property type="match status" value="1"/>
</dbReference>
<feature type="transmembrane region" description="Helical" evidence="9">
    <location>
        <begin position="971"/>
        <end position="991"/>
    </location>
</feature>
<evidence type="ECO:0000256" key="9">
    <source>
        <dbReference type="SAM" id="Phobius"/>
    </source>
</evidence>